<name>A0A1H2G1T6_9PSED</name>
<proteinExistence type="predicted"/>
<keyword evidence="3" id="KW-1185">Reference proteome</keyword>
<dbReference type="GO" id="GO:0008081">
    <property type="term" value="F:phosphoric diester hydrolase activity"/>
    <property type="evidence" value="ECO:0007669"/>
    <property type="project" value="InterPro"/>
</dbReference>
<dbReference type="SUPFAM" id="SSF51695">
    <property type="entry name" value="PLC-like phosphodiesterases"/>
    <property type="match status" value="1"/>
</dbReference>
<dbReference type="PANTHER" id="PTHR46211">
    <property type="entry name" value="GLYCEROPHOSPHORYL DIESTER PHOSPHODIESTERASE"/>
    <property type="match status" value="1"/>
</dbReference>
<gene>
    <name evidence="2" type="ORF">SAMN05216296_1975</name>
</gene>
<evidence type="ECO:0000313" key="2">
    <source>
        <dbReference type="EMBL" id="SDU13547.1"/>
    </source>
</evidence>
<dbReference type="PANTHER" id="PTHR46211:SF14">
    <property type="entry name" value="GLYCEROPHOSPHODIESTER PHOSPHODIESTERASE"/>
    <property type="match status" value="1"/>
</dbReference>
<evidence type="ECO:0000313" key="3">
    <source>
        <dbReference type="Proteomes" id="UP000243232"/>
    </source>
</evidence>
<dbReference type="Pfam" id="PF03009">
    <property type="entry name" value="GDPD"/>
    <property type="match status" value="1"/>
</dbReference>
<dbReference type="PROSITE" id="PS51704">
    <property type="entry name" value="GP_PDE"/>
    <property type="match status" value="1"/>
</dbReference>
<dbReference type="GO" id="GO:0006629">
    <property type="term" value="P:lipid metabolic process"/>
    <property type="evidence" value="ECO:0007669"/>
    <property type="project" value="InterPro"/>
</dbReference>
<dbReference type="AlphaFoldDB" id="A0A1H2G1T6"/>
<feature type="domain" description="GP-PDE" evidence="1">
    <location>
        <begin position="70"/>
        <end position="366"/>
    </location>
</feature>
<dbReference type="OrthoDB" id="8662332at2"/>
<organism evidence="2 3">
    <name type="scientific">Pseudomonas pohangensis</name>
    <dbReference type="NCBI Taxonomy" id="364197"/>
    <lineage>
        <taxon>Bacteria</taxon>
        <taxon>Pseudomonadati</taxon>
        <taxon>Pseudomonadota</taxon>
        <taxon>Gammaproteobacteria</taxon>
        <taxon>Pseudomonadales</taxon>
        <taxon>Pseudomonadaceae</taxon>
        <taxon>Pseudomonas</taxon>
    </lineage>
</organism>
<dbReference type="EMBL" id="LT629785">
    <property type="protein sequence ID" value="SDU13547.1"/>
    <property type="molecule type" value="Genomic_DNA"/>
</dbReference>
<reference evidence="3" key="1">
    <citation type="submission" date="2016-10" db="EMBL/GenBank/DDBJ databases">
        <authorList>
            <person name="Varghese N."/>
            <person name="Submissions S."/>
        </authorList>
    </citation>
    <scope>NUCLEOTIDE SEQUENCE [LARGE SCALE GENOMIC DNA]</scope>
    <source>
        <strain evidence="3">DSM 17875</strain>
    </source>
</reference>
<accession>A0A1H2G1T6</accession>
<protein>
    <submittedName>
        <fullName evidence="2">Glycerophosphoryl diester phosphodiesterase</fullName>
    </submittedName>
</protein>
<dbReference type="Proteomes" id="UP000243232">
    <property type="component" value="Chromosome I"/>
</dbReference>
<dbReference type="RefSeq" id="WP_090194577.1">
    <property type="nucleotide sequence ID" value="NZ_LT629785.1"/>
</dbReference>
<dbReference type="STRING" id="364197.SAMN05216296_1975"/>
<evidence type="ECO:0000259" key="1">
    <source>
        <dbReference type="PROSITE" id="PS51704"/>
    </source>
</evidence>
<dbReference type="InterPro" id="IPR017946">
    <property type="entry name" value="PLC-like_Pdiesterase_TIM-brl"/>
</dbReference>
<dbReference type="InterPro" id="IPR030395">
    <property type="entry name" value="GP_PDE_dom"/>
</dbReference>
<sequence>MYSVRIALAIAVFTIFAANATWALPGLPGDALEDRAPEQAALSARGYYLGRFGVIRRLNQPQALGCLNGFEIQSHRGYPTLPENAFSSVVVAFAAKFNAVEVDARQLRDGTWVLNHDESTQRTMLTRSNKTKLRNMDRSDWTQSTLRNRLGQQVNEQAEDLATIASGAFQAQSPGQTLNIELKDNRGINCQDLGQLNETATLFLSAGQVSYSSMNGVKPLACMREHNPEAYLALIQGPSRKALEKWAAANHGEELSKLNGNRRLRAAAQMATEAFGSYKYPSWSSTAKLQELRRTLGGKVGLHVEISDLKADPGLVARAHSAGVKLMTYTLTDNDSHLNDLLALKSRGAMPDGAIVDSTPIKTCKMLGLE</sequence>
<dbReference type="Gene3D" id="3.20.20.190">
    <property type="entry name" value="Phosphatidylinositol (PI) phosphodiesterase"/>
    <property type="match status" value="1"/>
</dbReference>